<dbReference type="InterPro" id="IPR027417">
    <property type="entry name" value="P-loop_NTPase"/>
</dbReference>
<keyword evidence="1" id="KW-0479">Metal-binding</keyword>
<dbReference type="EMBL" id="JBDJPC010000001">
    <property type="protein sequence ID" value="KAL1517728.1"/>
    <property type="molecule type" value="Genomic_DNA"/>
</dbReference>
<evidence type="ECO:0000256" key="1">
    <source>
        <dbReference type="PROSITE-ProRule" id="PRU00723"/>
    </source>
</evidence>
<dbReference type="Proteomes" id="UP001566132">
    <property type="component" value="Unassembled WGS sequence"/>
</dbReference>
<keyword evidence="1" id="KW-0863">Zinc-finger</keyword>
<feature type="zinc finger region" description="C3H1-type" evidence="1">
    <location>
        <begin position="67"/>
        <end position="95"/>
    </location>
</feature>
<dbReference type="FunFam" id="3.40.50.300:FF:000419">
    <property type="entry name" value="Probable helicase with zinc finger domain"/>
    <property type="match status" value="1"/>
</dbReference>
<evidence type="ECO:0000313" key="3">
    <source>
        <dbReference type="EMBL" id="KAL1517728.1"/>
    </source>
</evidence>
<evidence type="ECO:0000313" key="4">
    <source>
        <dbReference type="Proteomes" id="UP001566132"/>
    </source>
</evidence>
<name>A0ABD1FI62_HYPHA</name>
<dbReference type="Gene3D" id="3.40.50.300">
    <property type="entry name" value="P-loop containing nucleotide triphosphate hydrolases"/>
    <property type="match status" value="2"/>
</dbReference>
<dbReference type="GO" id="GO:0008270">
    <property type="term" value="F:zinc ion binding"/>
    <property type="evidence" value="ECO:0007669"/>
    <property type="project" value="UniProtKB-KW"/>
</dbReference>
<dbReference type="InterPro" id="IPR041677">
    <property type="entry name" value="DNA2/NAM7_AAA_11"/>
</dbReference>
<evidence type="ECO:0000259" key="2">
    <source>
        <dbReference type="PROSITE" id="PS50103"/>
    </source>
</evidence>
<comment type="caution">
    <text evidence="3">The sequence shown here is derived from an EMBL/GenBank/DDBJ whole genome shotgun (WGS) entry which is preliminary data.</text>
</comment>
<organism evidence="3 4">
    <name type="scientific">Hypothenemus hampei</name>
    <name type="common">Coffee berry borer</name>
    <dbReference type="NCBI Taxonomy" id="57062"/>
    <lineage>
        <taxon>Eukaryota</taxon>
        <taxon>Metazoa</taxon>
        <taxon>Ecdysozoa</taxon>
        <taxon>Arthropoda</taxon>
        <taxon>Hexapoda</taxon>
        <taxon>Insecta</taxon>
        <taxon>Pterygota</taxon>
        <taxon>Neoptera</taxon>
        <taxon>Endopterygota</taxon>
        <taxon>Coleoptera</taxon>
        <taxon>Polyphaga</taxon>
        <taxon>Cucujiformia</taxon>
        <taxon>Curculionidae</taxon>
        <taxon>Scolytinae</taxon>
        <taxon>Hypothenemus</taxon>
    </lineage>
</organism>
<dbReference type="PANTHER" id="PTHR10887:SF365">
    <property type="entry name" value="HELICASE WITH ZINC FINGER DOMAIN-RELATED"/>
    <property type="match status" value="1"/>
</dbReference>
<keyword evidence="4" id="KW-1185">Reference proteome</keyword>
<dbReference type="InterPro" id="IPR045055">
    <property type="entry name" value="DNA2/NAM7-like"/>
</dbReference>
<gene>
    <name evidence="3" type="ORF">ABEB36_001459</name>
</gene>
<dbReference type="CDD" id="cd18808">
    <property type="entry name" value="SF1_C_Upf1"/>
    <property type="match status" value="1"/>
</dbReference>
<feature type="domain" description="C3H1-type" evidence="2">
    <location>
        <begin position="67"/>
        <end position="95"/>
    </location>
</feature>
<dbReference type="InterPro" id="IPR041679">
    <property type="entry name" value="DNA2/NAM7-like_C"/>
</dbReference>
<dbReference type="Pfam" id="PF13086">
    <property type="entry name" value="AAA_11"/>
    <property type="match status" value="2"/>
</dbReference>
<dbReference type="PROSITE" id="PS50103">
    <property type="entry name" value="ZF_C3H1"/>
    <property type="match status" value="1"/>
</dbReference>
<dbReference type="InterPro" id="IPR000571">
    <property type="entry name" value="Znf_CCCH"/>
</dbReference>
<proteinExistence type="predicted"/>
<dbReference type="SUPFAM" id="SSF52540">
    <property type="entry name" value="P-loop containing nucleoside triphosphate hydrolases"/>
    <property type="match status" value="1"/>
</dbReference>
<keyword evidence="1" id="KW-0862">Zinc</keyword>
<reference evidence="3 4" key="1">
    <citation type="submission" date="2024-05" db="EMBL/GenBank/DDBJ databases">
        <title>Genetic variation in Jamaican populations of the coffee berry borer (Hypothenemus hampei).</title>
        <authorList>
            <person name="Errbii M."/>
            <person name="Myrie A."/>
        </authorList>
    </citation>
    <scope>NUCLEOTIDE SEQUENCE [LARGE SCALE GENOMIC DNA]</scope>
    <source>
        <strain evidence="3">JA-Hopewell-2020-01-JO</strain>
        <tissue evidence="3">Whole body</tissue>
    </source>
</reference>
<dbReference type="AlphaFoldDB" id="A0ABD1FI62"/>
<protein>
    <recommendedName>
        <fullName evidence="2">C3H1-type domain-containing protein</fullName>
    </recommendedName>
</protein>
<dbReference type="PANTHER" id="PTHR10887">
    <property type="entry name" value="DNA2/NAM7 HELICASE FAMILY"/>
    <property type="match status" value="1"/>
</dbReference>
<dbReference type="Pfam" id="PF13087">
    <property type="entry name" value="AAA_12"/>
    <property type="match status" value="1"/>
</dbReference>
<dbReference type="InterPro" id="IPR047187">
    <property type="entry name" value="SF1_C_Upf1"/>
</dbReference>
<accession>A0ABD1FI62</accession>
<sequence length="1072" mass="124255">MEVIHIQLNRMYLKGQENRKLCRYCHVYFDNEGEFIAHCRSEEHEVTVMSDMGKKWLYRTPPRGFTDKSYEICENWEFNNSCRYGAHCIKAHGEHELAEWQQRYRYREVKLQGAIKKHLFGKSYTEKLVERWVKSHNPNELMCNKIYGVDATCSKPLSVSVVSKNTFFNWTFTLKTCKRLKAVALLQDTHRMHFRISSFYAKDIKVELQNDQEWIAPELLQASYTVIEYKITVDFKTQIFGTFRQSIVFDFGTEPLLVQHLCVDLINESNRDTLQEIRRELANSIAERWTENNCDIVKFQSALVDTNDHDEWNNELCSLYPYPAAGTFVLSQGTINDIGLTANNYRERMHELLYIEEIDQYNLISNYNLTVKLTLSHSYTLSPDSTAASTTKYSNNGELFACFQLSKELSEDSIEGRLILMHSNSLYFALTNSSFKNSGKRRIYEALIVDKGKDNIYLSLSSETVKQLKLTSNSEPEVQIQFQLNRIPFCEWHYVLDKMLNFQFLFPINIQTQWTNQRGWSEFMDGHLNTRQLQAISMITMPLDQQLPPILVIGPYGTGKTFTLAQAVKNLVTQDSSNRILLCTHSNSAADLYIKDYLDKFVLEGDENVKPLRLYYQKRWVTTVSPVVRKYCLIEERNGSSSFRLPIQEDLEDCNIVVVTLSTSVYLSALELPHDFFTHIFIDEAAQALECETITPLLMANEKTRIVLAGDYMQMTPEVFSPFAKKRNMHVSLLERLYSMYTSSNSSCSILLYENYRAHDKIIQFTSESFYNQENVFTKSKQIPHPKYYPLTFFTTRGEDVQDKNATAFYNISEVYEVVERVAELKENWPAEWGDFNEHSVGVFTPYADQVFRIRSLLRQRYIDNVCVERVNNVQGKQFRVVVLSTVRTRKTCLTSDSKKQMDYGFLSNIKLLNTAITRAQSLVAVVGDPVALCSIGKCSKIWERFIELCDENNSLYGIHKMQLKFQLDSLELRKPYILNPLAPEFIPRSMRAAMQQPVRRSVFPQVAVAASQNCLTGTDIPLETTRAYDGRRLSANIDHSLTIDWSKLTASVAFSARNESRFQFRKNVHFP</sequence>